<dbReference type="NCBIfam" id="NF008131">
    <property type="entry name" value="PRK10879.1"/>
    <property type="match status" value="1"/>
</dbReference>
<dbReference type="EC" id="3.4.11.9" evidence="4"/>
<dbReference type="Pfam" id="PF05195">
    <property type="entry name" value="AMP_N"/>
    <property type="match status" value="1"/>
</dbReference>
<evidence type="ECO:0000256" key="9">
    <source>
        <dbReference type="ARBA" id="ARBA00023211"/>
    </source>
</evidence>
<evidence type="ECO:0000259" key="13">
    <source>
        <dbReference type="SMART" id="SM01011"/>
    </source>
</evidence>
<dbReference type="OrthoDB" id="9806388at2"/>
<sequence>MPDSSAGVILPAISLEEFAQRRKRLLAQLEPDSVVVLPGATEQRRNNDVDFPFRQHSDLLYLTGFTEPDAWLVLVPERAAGEAIMFCRPRDRALEIWNGYRLGPEGVVSELGIDEAHPIEDLDDRLPELLANKTHVYSPLGQDETVDAHLMHWVNQVRAQARKGVQAPAHFHDLLAPLHELRLIKSEQEVAVMRAAGEISAAAHQRAWAACVRGDQRATTEYQLEAEIRHACAWAGAPEFAYPAIVGSGANACVLHYTENTDVLRDGELVLIDAGCELHGYASDITRTFPVNGRFSPEQRALYELVLKAQKAALAEVKPGVPMRQPHEAVVRVLVSGLVELGLLEGDVDQLIEDEGYRDFFMHGTSHWLGLDVHDVGPYKINGDWRPLRPGMCLTIEPGLYVAPDNDRVEARWRGIGVRIEDDVVVTAEGHDNLTASVPVDPDVIEQWMILQR</sequence>
<dbReference type="Pfam" id="PF00557">
    <property type="entry name" value="Peptidase_M24"/>
    <property type="match status" value="1"/>
</dbReference>
<evidence type="ECO:0000313" key="15">
    <source>
        <dbReference type="Proteomes" id="UP000297475"/>
    </source>
</evidence>
<dbReference type="PROSITE" id="PS00491">
    <property type="entry name" value="PROLINE_PEPTIDASE"/>
    <property type="match status" value="1"/>
</dbReference>
<dbReference type="InterPro" id="IPR001131">
    <property type="entry name" value="Peptidase_M24B_aminopep-P_CS"/>
</dbReference>
<organism evidence="14 15">
    <name type="scientific">Natronospirillum operosum</name>
    <dbReference type="NCBI Taxonomy" id="2759953"/>
    <lineage>
        <taxon>Bacteria</taxon>
        <taxon>Pseudomonadati</taxon>
        <taxon>Pseudomonadota</taxon>
        <taxon>Gammaproteobacteria</taxon>
        <taxon>Oceanospirillales</taxon>
        <taxon>Natronospirillaceae</taxon>
        <taxon>Natronospirillum</taxon>
    </lineage>
</organism>
<dbReference type="InterPro" id="IPR007865">
    <property type="entry name" value="Aminopep_P_N"/>
</dbReference>
<dbReference type="InterPro" id="IPR036005">
    <property type="entry name" value="Creatinase/aminopeptidase-like"/>
</dbReference>
<dbReference type="Proteomes" id="UP000297475">
    <property type="component" value="Unassembled WGS sequence"/>
</dbReference>
<evidence type="ECO:0000256" key="3">
    <source>
        <dbReference type="ARBA" id="ARBA00008766"/>
    </source>
</evidence>
<evidence type="ECO:0000313" key="14">
    <source>
        <dbReference type="EMBL" id="TGG93220.1"/>
    </source>
</evidence>
<proteinExistence type="inferred from homology"/>
<name>A0A4Z0WFF1_9GAMM</name>
<dbReference type="Gene3D" id="3.90.230.10">
    <property type="entry name" value="Creatinase/methionine aminopeptidase superfamily"/>
    <property type="match status" value="1"/>
</dbReference>
<dbReference type="GO" id="GO:0006508">
    <property type="term" value="P:proteolysis"/>
    <property type="evidence" value="ECO:0007669"/>
    <property type="project" value="UniProtKB-KW"/>
</dbReference>
<dbReference type="PRINTS" id="PR00599">
    <property type="entry name" value="MAPEPTIDASE"/>
</dbReference>
<accession>A0A4Z0WFF1</accession>
<gene>
    <name evidence="14" type="primary">pepP</name>
    <name evidence="14" type="ORF">E4656_09165</name>
</gene>
<dbReference type="RefSeq" id="WP_135482930.1">
    <property type="nucleotide sequence ID" value="NZ_SRMF01000003.1"/>
</dbReference>
<evidence type="ECO:0000256" key="4">
    <source>
        <dbReference type="ARBA" id="ARBA00012574"/>
    </source>
</evidence>
<evidence type="ECO:0000256" key="1">
    <source>
        <dbReference type="ARBA" id="ARBA00001424"/>
    </source>
</evidence>
<keyword evidence="9" id="KW-0464">Manganese</keyword>
<keyword evidence="14" id="KW-0031">Aminopeptidase</keyword>
<dbReference type="InterPro" id="IPR001714">
    <property type="entry name" value="Pept_M24_MAP"/>
</dbReference>
<dbReference type="FunFam" id="3.90.230.10:FF:000002">
    <property type="entry name" value="Xaa-Pro aminopeptidase 3"/>
    <property type="match status" value="1"/>
</dbReference>
<evidence type="ECO:0000256" key="7">
    <source>
        <dbReference type="ARBA" id="ARBA00022801"/>
    </source>
</evidence>
<keyword evidence="6" id="KW-0479">Metal-binding</keyword>
<reference evidence="14 15" key="1">
    <citation type="submission" date="2019-04" db="EMBL/GenBank/DDBJ databases">
        <title>Natronospirillum operosus gen. nov., sp. nov., a haloalkaliphilic satellite isolated from decaying biomass of laboratory culture of cyanobacterium Geitlerinema sp. and proposal of Natronospirillaceae fam. nov. and Saccharospirillaceae fam. nov.</title>
        <authorList>
            <person name="Kevbrin V."/>
            <person name="Boltyanskaya Y."/>
            <person name="Koziaeva V."/>
            <person name="Grouzdev D.S."/>
            <person name="Park M."/>
            <person name="Cho J."/>
        </authorList>
    </citation>
    <scope>NUCLEOTIDE SEQUENCE [LARGE SCALE GENOMIC DNA]</scope>
    <source>
        <strain evidence="14 15">G-116</strain>
    </source>
</reference>
<evidence type="ECO:0000256" key="2">
    <source>
        <dbReference type="ARBA" id="ARBA00001936"/>
    </source>
</evidence>
<feature type="domain" description="Aminopeptidase P N-terminal" evidence="13">
    <location>
        <begin position="13"/>
        <end position="147"/>
    </location>
</feature>
<dbReference type="InterPro" id="IPR000994">
    <property type="entry name" value="Pept_M24"/>
</dbReference>
<keyword evidence="15" id="KW-1185">Reference proteome</keyword>
<dbReference type="GO" id="GO:0030145">
    <property type="term" value="F:manganese ion binding"/>
    <property type="evidence" value="ECO:0007669"/>
    <property type="project" value="InterPro"/>
</dbReference>
<evidence type="ECO:0000256" key="10">
    <source>
        <dbReference type="ARBA" id="ARBA00069363"/>
    </source>
</evidence>
<dbReference type="AlphaFoldDB" id="A0A4Z0WFF1"/>
<dbReference type="GO" id="GO:0005829">
    <property type="term" value="C:cytosol"/>
    <property type="evidence" value="ECO:0007669"/>
    <property type="project" value="TreeGrafter"/>
</dbReference>
<keyword evidence="5" id="KW-0645">Protease</keyword>
<dbReference type="SMART" id="SM01011">
    <property type="entry name" value="AMP_N"/>
    <property type="match status" value="1"/>
</dbReference>
<dbReference type="Gene3D" id="3.40.350.10">
    <property type="entry name" value="Creatinase/prolidase N-terminal domain"/>
    <property type="match status" value="1"/>
</dbReference>
<dbReference type="SUPFAM" id="SSF53092">
    <property type="entry name" value="Creatinase/prolidase N-terminal domain"/>
    <property type="match status" value="1"/>
</dbReference>
<comment type="caution">
    <text evidence="14">The sequence shown here is derived from an EMBL/GenBank/DDBJ whole genome shotgun (WGS) entry which is preliminary data.</text>
</comment>
<comment type="cofactor">
    <cofactor evidence="2">
        <name>Mn(2+)</name>
        <dbReference type="ChEBI" id="CHEBI:29035"/>
    </cofactor>
</comment>
<evidence type="ECO:0000256" key="5">
    <source>
        <dbReference type="ARBA" id="ARBA00022670"/>
    </source>
</evidence>
<evidence type="ECO:0000256" key="8">
    <source>
        <dbReference type="ARBA" id="ARBA00023049"/>
    </source>
</evidence>
<dbReference type="EMBL" id="SRMF01000003">
    <property type="protein sequence ID" value="TGG93220.1"/>
    <property type="molecule type" value="Genomic_DNA"/>
</dbReference>
<keyword evidence="7 14" id="KW-0378">Hydrolase</keyword>
<evidence type="ECO:0000256" key="11">
    <source>
        <dbReference type="ARBA" id="ARBA00075356"/>
    </source>
</evidence>
<dbReference type="PANTHER" id="PTHR43226:SF4">
    <property type="entry name" value="XAA-PRO AMINOPEPTIDASE 3"/>
    <property type="match status" value="1"/>
</dbReference>
<comment type="similarity">
    <text evidence="3">Belongs to the peptidase M24B family.</text>
</comment>
<dbReference type="GO" id="GO:0070006">
    <property type="term" value="F:metalloaminopeptidase activity"/>
    <property type="evidence" value="ECO:0007669"/>
    <property type="project" value="InterPro"/>
</dbReference>
<dbReference type="SUPFAM" id="SSF55920">
    <property type="entry name" value="Creatinase/aminopeptidase"/>
    <property type="match status" value="1"/>
</dbReference>
<keyword evidence="8" id="KW-0482">Metalloprotease</keyword>
<comment type="catalytic activity">
    <reaction evidence="1">
        <text>Release of any N-terminal amino acid, including proline, that is linked to proline, even from a dipeptide or tripeptide.</text>
        <dbReference type="EC" id="3.4.11.9"/>
    </reaction>
</comment>
<dbReference type="CDD" id="cd01087">
    <property type="entry name" value="Prolidase"/>
    <property type="match status" value="1"/>
</dbReference>
<evidence type="ECO:0000256" key="12">
    <source>
        <dbReference type="ARBA" id="ARBA00081411"/>
    </source>
</evidence>
<dbReference type="InterPro" id="IPR052433">
    <property type="entry name" value="X-Pro_dipept-like"/>
</dbReference>
<evidence type="ECO:0000256" key="6">
    <source>
        <dbReference type="ARBA" id="ARBA00022723"/>
    </source>
</evidence>
<dbReference type="PANTHER" id="PTHR43226">
    <property type="entry name" value="XAA-PRO AMINOPEPTIDASE 3"/>
    <property type="match status" value="1"/>
</dbReference>
<protein>
    <recommendedName>
        <fullName evidence="10">Xaa-Pro aminopeptidase</fullName>
        <ecNumber evidence="4">3.4.11.9</ecNumber>
    </recommendedName>
    <alternativeName>
        <fullName evidence="11">Aminopeptidase P II</fullName>
    </alternativeName>
    <alternativeName>
        <fullName evidence="12">X-Pro aminopeptidase</fullName>
    </alternativeName>
</protein>
<dbReference type="InterPro" id="IPR029149">
    <property type="entry name" value="Creatin/AminoP/Spt16_N"/>
</dbReference>